<dbReference type="AlphaFoldDB" id="A0A2I2FH90"/>
<dbReference type="PANTHER" id="PTHR31862">
    <property type="entry name" value="UPF0261 DOMAIN PROTEIN (AFU_ORTHOLOGUE AFUA_1G10120)"/>
    <property type="match status" value="1"/>
</dbReference>
<dbReference type="Proteomes" id="UP000234585">
    <property type="component" value="Unassembled WGS sequence"/>
</dbReference>
<dbReference type="Gene3D" id="3.40.50.12030">
    <property type="entry name" value="Uncharacterised protein family UPF0261, NC domain"/>
    <property type="match status" value="1"/>
</dbReference>
<dbReference type="Pfam" id="PF23189">
    <property type="entry name" value="UPF0261_C"/>
    <property type="match status" value="1"/>
</dbReference>
<evidence type="ECO:0000259" key="3">
    <source>
        <dbReference type="Pfam" id="PF06792"/>
    </source>
</evidence>
<sequence length="518" mass="55729">MKLLAVLCAVSFAALVAANRAQETSQVEDPKLNCVKDARGRYQCCPEGKSWVEELGCLCICVFLLLGTCDSKWSELTFLHAQLQKHQNPPITTLLMDVGRTPTEHPLIDIPHPDSTKNTTTTTNNKDNEDDIDKEGKISTLPRATYLQKMTTHAIAQTTRLLSTSTIHAVLSIGGSCGTSLATAVMQRACPIGFPKLMVSTMASGDVRPYVGESDITLMYSVVDIAGANTILKRVLRNAAAAGAGMAVAYWRSLLSPDDELGEVGSTGVTAVIATGEKGGEGERRGEDKPKRIGVSMFGVTTPCVDAARAHLEAEYGFEVYVFHATGAGGRAMERLVREGLLDGMLDLTTTEVVDEVVGGVLSAGPDRLLEAARAGIPQVVSVGACDMVNFGAVETVPREFMQKKKRVLLEHNAAVTLMRTTAEESVRVGEFIGRRLKGEVLRPEVVNVLFPVRGVSMLDVPGQPFYDPAVDRVLFETVERELEGSGIRVVRDERPINDPGFAVRAAEMLAGLMGVSK</sequence>
<keyword evidence="2" id="KW-0732">Signal</keyword>
<evidence type="ECO:0000313" key="5">
    <source>
        <dbReference type="EMBL" id="PLB39996.1"/>
    </source>
</evidence>
<feature type="compositionally biased region" description="Basic and acidic residues" evidence="1">
    <location>
        <begin position="105"/>
        <end position="115"/>
    </location>
</feature>
<feature type="chain" id="PRO_5014186683" evidence="2">
    <location>
        <begin position="19"/>
        <end position="518"/>
    </location>
</feature>
<feature type="domain" description="UPF0261" evidence="4">
    <location>
        <begin position="291"/>
        <end position="513"/>
    </location>
</feature>
<gene>
    <name evidence="5" type="ORF">BDW47DRAFT_116174</name>
</gene>
<dbReference type="CDD" id="cd15488">
    <property type="entry name" value="Tm-1-like"/>
    <property type="match status" value="1"/>
</dbReference>
<dbReference type="Gene3D" id="3.40.50.12020">
    <property type="entry name" value="Uncharacterised protein family UPF0261, NN domain"/>
    <property type="match status" value="1"/>
</dbReference>
<dbReference type="InterPro" id="IPR044122">
    <property type="entry name" value="UPF0261_N"/>
</dbReference>
<evidence type="ECO:0000313" key="6">
    <source>
        <dbReference type="Proteomes" id="UP000234585"/>
    </source>
</evidence>
<proteinExistence type="predicted"/>
<evidence type="ECO:0000256" key="2">
    <source>
        <dbReference type="SAM" id="SignalP"/>
    </source>
</evidence>
<feature type="domain" description="UPF0261" evidence="3">
    <location>
        <begin position="64"/>
        <end position="250"/>
    </location>
</feature>
<dbReference type="STRING" id="41067.A0A2I2FH90"/>
<accession>A0A2I2FH90</accession>
<keyword evidence="6" id="KW-1185">Reference proteome</keyword>
<name>A0A2I2FH90_ASPCN</name>
<feature type="compositionally biased region" description="Low complexity" evidence="1">
    <location>
        <begin position="116"/>
        <end position="125"/>
    </location>
</feature>
<dbReference type="RefSeq" id="XP_024674008.1">
    <property type="nucleotide sequence ID" value="XM_024814892.1"/>
</dbReference>
<evidence type="ECO:0000256" key="1">
    <source>
        <dbReference type="SAM" id="MobiDB-lite"/>
    </source>
</evidence>
<feature type="region of interest" description="Disordered" evidence="1">
    <location>
        <begin position="105"/>
        <end position="135"/>
    </location>
</feature>
<organism evidence="5 6">
    <name type="scientific">Aspergillus candidus</name>
    <dbReference type="NCBI Taxonomy" id="41067"/>
    <lineage>
        <taxon>Eukaryota</taxon>
        <taxon>Fungi</taxon>
        <taxon>Dikarya</taxon>
        <taxon>Ascomycota</taxon>
        <taxon>Pezizomycotina</taxon>
        <taxon>Eurotiomycetes</taxon>
        <taxon>Eurotiomycetidae</taxon>
        <taxon>Eurotiales</taxon>
        <taxon>Aspergillaceae</taxon>
        <taxon>Aspergillus</taxon>
        <taxon>Aspergillus subgen. Circumdati</taxon>
    </lineage>
</organism>
<dbReference type="OrthoDB" id="10264588at2759"/>
<dbReference type="InterPro" id="IPR056778">
    <property type="entry name" value="UPF0261_C"/>
</dbReference>
<dbReference type="InterPro" id="IPR051353">
    <property type="entry name" value="Tobamovirus_resist_UPF0261"/>
</dbReference>
<dbReference type="PANTHER" id="PTHR31862:SF1">
    <property type="entry name" value="UPF0261 DOMAIN PROTEIN (AFU_ORTHOLOGUE AFUA_1G10120)"/>
    <property type="match status" value="1"/>
</dbReference>
<feature type="signal peptide" evidence="2">
    <location>
        <begin position="1"/>
        <end position="18"/>
    </location>
</feature>
<reference evidence="5 6" key="1">
    <citation type="submission" date="2017-12" db="EMBL/GenBank/DDBJ databases">
        <authorList>
            <consortium name="DOE Joint Genome Institute"/>
            <person name="Haridas S."/>
            <person name="Kjaerbolling I."/>
            <person name="Vesth T.C."/>
            <person name="Frisvad J.C."/>
            <person name="Nybo J.L."/>
            <person name="Theobald S."/>
            <person name="Kuo A."/>
            <person name="Bowyer P."/>
            <person name="Matsuda Y."/>
            <person name="Mondo S."/>
            <person name="Lyhne E.K."/>
            <person name="Kogle M.E."/>
            <person name="Clum A."/>
            <person name="Lipzen A."/>
            <person name="Salamov A."/>
            <person name="Ngan C.Y."/>
            <person name="Daum C."/>
            <person name="Chiniquy J."/>
            <person name="Barry K."/>
            <person name="LaButti K."/>
            <person name="Simmons B.A."/>
            <person name="Magnuson J.K."/>
            <person name="Mortensen U.H."/>
            <person name="Larsen T.O."/>
            <person name="Grigoriev I.V."/>
            <person name="Baker S.E."/>
            <person name="Andersen M.R."/>
            <person name="Nordberg H.P."/>
            <person name="Cantor M.N."/>
            <person name="Hua S.X."/>
        </authorList>
    </citation>
    <scope>NUCLEOTIDE SEQUENCE [LARGE SCALE GENOMIC DNA]</scope>
    <source>
        <strain evidence="5 6">CBS 102.13</strain>
    </source>
</reference>
<dbReference type="GeneID" id="36522052"/>
<dbReference type="Pfam" id="PF06792">
    <property type="entry name" value="UPF0261"/>
    <property type="match status" value="1"/>
</dbReference>
<dbReference type="EMBL" id="KZ559126">
    <property type="protein sequence ID" value="PLB39996.1"/>
    <property type="molecule type" value="Genomic_DNA"/>
</dbReference>
<evidence type="ECO:0000259" key="4">
    <source>
        <dbReference type="Pfam" id="PF23189"/>
    </source>
</evidence>
<protein>
    <submittedName>
        <fullName evidence="5">UPF0261-domain-containing protein</fullName>
    </submittedName>
</protein>